<feature type="transmembrane region" description="Helical" evidence="2">
    <location>
        <begin position="308"/>
        <end position="329"/>
    </location>
</feature>
<evidence type="ECO:0008006" key="5">
    <source>
        <dbReference type="Google" id="ProtNLM"/>
    </source>
</evidence>
<keyword evidence="2" id="KW-1133">Transmembrane helix</keyword>
<evidence type="ECO:0000256" key="2">
    <source>
        <dbReference type="SAM" id="Phobius"/>
    </source>
</evidence>
<evidence type="ECO:0000313" key="4">
    <source>
        <dbReference type="Proteomes" id="UP001632037"/>
    </source>
</evidence>
<gene>
    <name evidence="3" type="ORF">V7S43_008651</name>
</gene>
<comment type="caution">
    <text evidence="3">The sequence shown here is derived from an EMBL/GenBank/DDBJ whole genome shotgun (WGS) entry which is preliminary data.</text>
</comment>
<dbReference type="AlphaFoldDB" id="A0ABD3FLD5"/>
<keyword evidence="2" id="KW-0812">Transmembrane</keyword>
<organism evidence="3 4">
    <name type="scientific">Phytophthora oleae</name>
    <dbReference type="NCBI Taxonomy" id="2107226"/>
    <lineage>
        <taxon>Eukaryota</taxon>
        <taxon>Sar</taxon>
        <taxon>Stramenopiles</taxon>
        <taxon>Oomycota</taxon>
        <taxon>Peronosporomycetes</taxon>
        <taxon>Peronosporales</taxon>
        <taxon>Peronosporaceae</taxon>
        <taxon>Phytophthora</taxon>
    </lineage>
</organism>
<reference evidence="3 4" key="1">
    <citation type="submission" date="2024-09" db="EMBL/GenBank/DDBJ databases">
        <title>Genome sequencing and assembly of Phytophthora oleae, isolate VK10A, causative agent of rot of olive drupes.</title>
        <authorList>
            <person name="Conti Taguali S."/>
            <person name="Riolo M."/>
            <person name="La Spada F."/>
            <person name="Cacciola S.O."/>
            <person name="Dionisio G."/>
        </authorList>
    </citation>
    <scope>NUCLEOTIDE SEQUENCE [LARGE SCALE GENOMIC DNA]</scope>
    <source>
        <strain evidence="3 4">VK10A</strain>
    </source>
</reference>
<name>A0ABD3FLD5_9STRA</name>
<evidence type="ECO:0000313" key="3">
    <source>
        <dbReference type="EMBL" id="KAL3666400.1"/>
    </source>
</evidence>
<accession>A0ABD3FLD5</accession>
<dbReference type="EMBL" id="JBIMZQ010000017">
    <property type="protein sequence ID" value="KAL3666400.1"/>
    <property type="molecule type" value="Genomic_DNA"/>
</dbReference>
<evidence type="ECO:0000256" key="1">
    <source>
        <dbReference type="SAM" id="MobiDB-lite"/>
    </source>
</evidence>
<keyword evidence="4" id="KW-1185">Reference proteome</keyword>
<protein>
    <recommendedName>
        <fullName evidence="5">TNFR-Cys domain-containing protein</fullName>
    </recommendedName>
</protein>
<dbReference type="Proteomes" id="UP001632037">
    <property type="component" value="Unassembled WGS sequence"/>
</dbReference>
<feature type="region of interest" description="Disordered" evidence="1">
    <location>
        <begin position="136"/>
        <end position="162"/>
    </location>
</feature>
<keyword evidence="2" id="KW-0472">Membrane</keyword>
<proteinExistence type="predicted"/>
<sequence>MTRQTSSTSGSGSVATETVNASSCSWKTATSLDGECFLEPRTCSECLHETPTTGETCVLTESGICMSVGDYGKTLASTGVYLAGNATYCDGSNSDDNCVRLNSCEASTWLSYARQRLPLVVLAVDDDTPEGCSFATNKDTGGASELNSEDASLSSDSKDTLSSEDKCTWYQNTTLCSTPRTCYDCLNTVADSGEACTITPEGNCATLATSYNYKLDFRSVSSAGVANGYYYPSTNTTYCEPSDAACSNCGISRSADNSASYCVGSDGCVCVAFCQSSTWQETLKSEKCETPTTSTTNIYGTEFPWETFVIFLSLAVVVVLAVILGVWRVKQMIRARRRESIRVTRSETRRSTRSLELPAWKAMREELIDNKVDPVGEGRGRLRPM</sequence>